<dbReference type="AlphaFoldDB" id="A0AAI9SES3"/>
<dbReference type="Gene3D" id="3.10.590.10">
    <property type="entry name" value="ph1033 like domains"/>
    <property type="match status" value="1"/>
</dbReference>
<reference evidence="2 3" key="1">
    <citation type="submission" date="2019-10" db="EMBL/GenBank/DDBJ databases">
        <title>Genome diversity of Sutterella seckii.</title>
        <authorList>
            <person name="Chaplin A.V."/>
            <person name="Sokolova S.R."/>
            <person name="Mosin K.A."/>
            <person name="Ivanova E.L."/>
            <person name="Kochetkova T.O."/>
            <person name="Goltsov A.Y."/>
            <person name="Trofimov D.Y."/>
            <person name="Efimov B.A."/>
        </authorList>
    </citation>
    <scope>NUCLEOTIDE SEQUENCE [LARGE SCALE GENOMIC DNA]</scope>
    <source>
        <strain evidence="2 3">ASD3426</strain>
    </source>
</reference>
<organism evidence="2 3">
    <name type="scientific">Sutterella seckii</name>
    <dbReference type="NCBI Taxonomy" id="1944635"/>
    <lineage>
        <taxon>Bacteria</taxon>
        <taxon>Pseudomonadati</taxon>
        <taxon>Pseudomonadota</taxon>
        <taxon>Betaproteobacteria</taxon>
        <taxon>Burkholderiales</taxon>
        <taxon>Sutterellaceae</taxon>
        <taxon>Sutterella</taxon>
    </lineage>
</organism>
<evidence type="ECO:0000313" key="3">
    <source>
        <dbReference type="Proteomes" id="UP000469462"/>
    </source>
</evidence>
<feature type="domain" description="EVE" evidence="1">
    <location>
        <begin position="16"/>
        <end position="163"/>
    </location>
</feature>
<accession>A0AAI9SES3</accession>
<dbReference type="InterPro" id="IPR052181">
    <property type="entry name" value="5hmC_binding"/>
</dbReference>
<dbReference type="InterPro" id="IPR002740">
    <property type="entry name" value="EVE_domain"/>
</dbReference>
<dbReference type="PANTHER" id="PTHR14087">
    <property type="entry name" value="THYMOCYTE NUCLEAR PROTEIN 1"/>
    <property type="match status" value="1"/>
</dbReference>
<dbReference type="PANTHER" id="PTHR14087:SF7">
    <property type="entry name" value="THYMOCYTE NUCLEAR PROTEIN 1"/>
    <property type="match status" value="1"/>
</dbReference>
<dbReference type="EMBL" id="WEHW01000003">
    <property type="protein sequence ID" value="KAB7652449.1"/>
    <property type="molecule type" value="Genomic_DNA"/>
</dbReference>
<name>A0AAI9SES3_9BURK</name>
<dbReference type="Pfam" id="PF01878">
    <property type="entry name" value="EVE"/>
    <property type="match status" value="1"/>
</dbReference>
<dbReference type="Proteomes" id="UP000469462">
    <property type="component" value="Unassembled WGS sequence"/>
</dbReference>
<dbReference type="InterPro" id="IPR015947">
    <property type="entry name" value="PUA-like_sf"/>
</dbReference>
<dbReference type="RefSeq" id="WP_139688581.1">
    <property type="nucleotide sequence ID" value="NZ_WEHW01000003.1"/>
</dbReference>
<sequence>MSAKENIEALIRQAENFWLMKSEPGECSIDDALAAPDHKVSWFGVRNYQARNFMRDAMKPGDAVLFYHSSCPNPGIAGIARIASGPYPDACQFDKTSEYFDPKSTPDSPRWIAVDVEGLVKIPVIPIAELRTHPELSDMVILRRGNRLSITPVTKAEFRFITENLASL</sequence>
<comment type="caution">
    <text evidence="2">The sequence shown here is derived from an EMBL/GenBank/DDBJ whole genome shotgun (WGS) entry which is preliminary data.</text>
</comment>
<evidence type="ECO:0000313" key="2">
    <source>
        <dbReference type="EMBL" id="KAB7652449.1"/>
    </source>
</evidence>
<dbReference type="CDD" id="cd21133">
    <property type="entry name" value="EVE"/>
    <property type="match status" value="1"/>
</dbReference>
<gene>
    <name evidence="2" type="ORF">GBM96_02210</name>
</gene>
<proteinExistence type="predicted"/>
<keyword evidence="3" id="KW-1185">Reference proteome</keyword>
<dbReference type="SUPFAM" id="SSF88697">
    <property type="entry name" value="PUA domain-like"/>
    <property type="match status" value="1"/>
</dbReference>
<dbReference type="InterPro" id="IPR047197">
    <property type="entry name" value="THYN1-like_EVE"/>
</dbReference>
<protein>
    <submittedName>
        <fullName evidence="2">EVE domain-containing protein</fullName>
    </submittedName>
</protein>
<evidence type="ECO:0000259" key="1">
    <source>
        <dbReference type="Pfam" id="PF01878"/>
    </source>
</evidence>